<name>A0A9P6NWE2_9BASI</name>
<sequence>MNQISSVTVHATAAVKFIISAINRILSSLYHLLHTVAILGTLQILDLFIFILNISTPLIASNQTVSKPFSPDRPPQFSEHPFIWMTCCLARLLGPDLSPEWLKWWSVWDGVCEDGKWKEAKMDDATQVSRGPCPGLNALANHGIINYSGRDLSFHQIASAISRTYNVSPFFAVRATVGASPLFEGRKGINLSDLSAHGMIEHDASLLRPDIDSSSQKTFKDIQSHPSPELIERFFPSAKRPVTPSDCSKALTIRRAECAANNPTFYRTLKLDMIGSENCAILLAITGGDRHVVRNLTGIKGYECFDTEWRPAERSAFGLTMVNAQFLLAWIELGTGSTFRPKHRDV</sequence>
<organism evidence="10 11">
    <name type="scientific">Cronartium quercuum f. sp. fusiforme G11</name>
    <dbReference type="NCBI Taxonomy" id="708437"/>
    <lineage>
        <taxon>Eukaryota</taxon>
        <taxon>Fungi</taxon>
        <taxon>Dikarya</taxon>
        <taxon>Basidiomycota</taxon>
        <taxon>Pucciniomycotina</taxon>
        <taxon>Pucciniomycetes</taxon>
        <taxon>Pucciniales</taxon>
        <taxon>Coleosporiaceae</taxon>
        <taxon>Cronartium</taxon>
    </lineage>
</organism>
<evidence type="ECO:0000256" key="3">
    <source>
        <dbReference type="ARBA" id="ARBA00022617"/>
    </source>
</evidence>
<dbReference type="Pfam" id="PF01328">
    <property type="entry name" value="Peroxidase_2"/>
    <property type="match status" value="1"/>
</dbReference>
<proteinExistence type="inferred from homology"/>
<keyword evidence="2" id="KW-0575">Peroxidase</keyword>
<dbReference type="GO" id="GO:0046872">
    <property type="term" value="F:metal ion binding"/>
    <property type="evidence" value="ECO:0007669"/>
    <property type="project" value="UniProtKB-KW"/>
</dbReference>
<evidence type="ECO:0000313" key="10">
    <source>
        <dbReference type="EMBL" id="KAG0151622.1"/>
    </source>
</evidence>
<keyword evidence="4" id="KW-0479">Metal-binding</keyword>
<dbReference type="PANTHER" id="PTHR33577">
    <property type="entry name" value="STERIGMATOCYSTIN BIOSYNTHESIS PEROXIDASE STCC-RELATED"/>
    <property type="match status" value="1"/>
</dbReference>
<keyword evidence="8" id="KW-0812">Transmembrane</keyword>
<keyword evidence="11" id="KW-1185">Reference proteome</keyword>
<dbReference type="AlphaFoldDB" id="A0A9P6NWE2"/>
<dbReference type="PANTHER" id="PTHR33577:SF18">
    <property type="entry name" value="HEME HALOPEROXIDASE FAMILY PROFILE DOMAIN-CONTAINING PROTEIN"/>
    <property type="match status" value="1"/>
</dbReference>
<comment type="caution">
    <text evidence="10">The sequence shown here is derived from an EMBL/GenBank/DDBJ whole genome shotgun (WGS) entry which is preliminary data.</text>
</comment>
<evidence type="ECO:0000256" key="4">
    <source>
        <dbReference type="ARBA" id="ARBA00022723"/>
    </source>
</evidence>
<evidence type="ECO:0000256" key="5">
    <source>
        <dbReference type="ARBA" id="ARBA00023002"/>
    </source>
</evidence>
<reference evidence="10" key="1">
    <citation type="submission" date="2013-11" db="EMBL/GenBank/DDBJ databases">
        <title>Genome sequence of the fusiform rust pathogen reveals effectors for host alternation and coevolution with pine.</title>
        <authorList>
            <consortium name="DOE Joint Genome Institute"/>
            <person name="Smith K."/>
            <person name="Pendleton A."/>
            <person name="Kubisiak T."/>
            <person name="Anderson C."/>
            <person name="Salamov A."/>
            <person name="Aerts A."/>
            <person name="Riley R."/>
            <person name="Clum A."/>
            <person name="Lindquist E."/>
            <person name="Ence D."/>
            <person name="Campbell M."/>
            <person name="Kronenberg Z."/>
            <person name="Feau N."/>
            <person name="Dhillon B."/>
            <person name="Hamelin R."/>
            <person name="Burleigh J."/>
            <person name="Smith J."/>
            <person name="Yandell M."/>
            <person name="Nelson C."/>
            <person name="Grigoriev I."/>
            <person name="Davis J."/>
        </authorList>
    </citation>
    <scope>NUCLEOTIDE SEQUENCE</scope>
    <source>
        <strain evidence="10">G11</strain>
    </source>
</reference>
<dbReference type="OrthoDB" id="2500170at2759"/>
<feature type="transmembrane region" description="Helical" evidence="8">
    <location>
        <begin position="32"/>
        <end position="52"/>
    </location>
</feature>
<evidence type="ECO:0000256" key="7">
    <source>
        <dbReference type="ARBA" id="ARBA00025795"/>
    </source>
</evidence>
<dbReference type="Gene3D" id="1.10.489.10">
    <property type="entry name" value="Chloroperoxidase-like"/>
    <property type="match status" value="1"/>
</dbReference>
<evidence type="ECO:0000256" key="2">
    <source>
        <dbReference type="ARBA" id="ARBA00022559"/>
    </source>
</evidence>
<dbReference type="Proteomes" id="UP000886653">
    <property type="component" value="Unassembled WGS sequence"/>
</dbReference>
<evidence type="ECO:0000256" key="8">
    <source>
        <dbReference type="SAM" id="Phobius"/>
    </source>
</evidence>
<keyword evidence="8" id="KW-0472">Membrane</keyword>
<dbReference type="GO" id="GO:0004601">
    <property type="term" value="F:peroxidase activity"/>
    <property type="evidence" value="ECO:0007669"/>
    <property type="project" value="UniProtKB-KW"/>
</dbReference>
<keyword evidence="5" id="KW-0560">Oxidoreductase</keyword>
<comment type="similarity">
    <text evidence="7">Belongs to the chloroperoxidase family.</text>
</comment>
<feature type="domain" description="Heme haloperoxidase family profile" evidence="9">
    <location>
        <begin position="113"/>
        <end position="328"/>
    </location>
</feature>
<keyword evidence="8" id="KW-1133">Transmembrane helix</keyword>
<evidence type="ECO:0000256" key="6">
    <source>
        <dbReference type="ARBA" id="ARBA00023004"/>
    </source>
</evidence>
<dbReference type="EMBL" id="MU167212">
    <property type="protein sequence ID" value="KAG0151622.1"/>
    <property type="molecule type" value="Genomic_DNA"/>
</dbReference>
<dbReference type="InterPro" id="IPR000028">
    <property type="entry name" value="Chloroperoxidase"/>
</dbReference>
<evidence type="ECO:0000313" key="11">
    <source>
        <dbReference type="Proteomes" id="UP000886653"/>
    </source>
</evidence>
<keyword evidence="3" id="KW-0349">Heme</keyword>
<dbReference type="PROSITE" id="PS51405">
    <property type="entry name" value="HEME_HALOPEROXIDASE"/>
    <property type="match status" value="1"/>
</dbReference>
<dbReference type="InterPro" id="IPR036851">
    <property type="entry name" value="Chloroperoxidase-like_sf"/>
</dbReference>
<comment type="cofactor">
    <cofactor evidence="1">
        <name>heme b</name>
        <dbReference type="ChEBI" id="CHEBI:60344"/>
    </cofactor>
</comment>
<gene>
    <name evidence="10" type="ORF">CROQUDRAFT_36573</name>
</gene>
<keyword evidence="6" id="KW-0408">Iron</keyword>
<accession>A0A9P6NWE2</accession>
<dbReference type="SUPFAM" id="SSF47571">
    <property type="entry name" value="Cloroperoxidase"/>
    <property type="match status" value="1"/>
</dbReference>
<evidence type="ECO:0000256" key="1">
    <source>
        <dbReference type="ARBA" id="ARBA00001970"/>
    </source>
</evidence>
<protein>
    <recommendedName>
        <fullName evidence="9">Heme haloperoxidase family profile domain-containing protein</fullName>
    </recommendedName>
</protein>
<evidence type="ECO:0000259" key="9">
    <source>
        <dbReference type="PROSITE" id="PS51405"/>
    </source>
</evidence>